<name>A0A0A3XYV6_BRAJP</name>
<feature type="transmembrane region" description="Helical" evidence="1">
    <location>
        <begin position="64"/>
        <end position="86"/>
    </location>
</feature>
<keyword evidence="1" id="KW-1133">Transmembrane helix</keyword>
<accession>A0A0A3XYV6</accession>
<sequence>MSDLVVIAFPTEAKAEEVRQKLLAMQKEYLIELGDAVIAVKDSNGHIKLNQLINTTAAGAATGAFWGTLIGLIFLMPLAGAALGVASGTLSGYLTDVGINDKWMKETAAAVQPGTAALFVLVRKVTADKVLEKLKGEGGTVLKTSLDHTKEAALQAALAAVKEAVPAASPPDLPGA</sequence>
<dbReference type="Proteomes" id="UP000030377">
    <property type="component" value="Unassembled WGS sequence"/>
</dbReference>
<evidence type="ECO:0000313" key="2">
    <source>
        <dbReference type="EMBL" id="KGT79632.1"/>
    </source>
</evidence>
<evidence type="ECO:0000256" key="1">
    <source>
        <dbReference type="SAM" id="Phobius"/>
    </source>
</evidence>
<reference evidence="2 3" key="1">
    <citation type="submission" date="2014-09" db="EMBL/GenBank/DDBJ databases">
        <title>Draft genome of Bradyrhizobium japonicum Is-34.</title>
        <authorList>
            <person name="Tsurumaru H."/>
            <person name="Yamakawa T."/>
            <person name="Hashimoto S."/>
            <person name="Okizaki K."/>
            <person name="Kanesaki Y."/>
            <person name="Yoshikawa H."/>
            <person name="Yajima S."/>
        </authorList>
    </citation>
    <scope>NUCLEOTIDE SEQUENCE [LARGE SCALE GENOMIC DNA]</scope>
    <source>
        <strain evidence="2 3">Is-34</strain>
    </source>
</reference>
<comment type="caution">
    <text evidence="2">The sequence shown here is derived from an EMBL/GenBank/DDBJ whole genome shotgun (WGS) entry which is preliminary data.</text>
</comment>
<dbReference type="InterPro" id="IPR009200">
    <property type="entry name" value="DUF1269_membrane"/>
</dbReference>
<protein>
    <submittedName>
        <fullName evidence="2">Membrane protein</fullName>
    </submittedName>
</protein>
<dbReference type="AlphaFoldDB" id="A0A0A3XYV6"/>
<dbReference type="RefSeq" id="WP_028160801.1">
    <property type="nucleotide sequence ID" value="NZ_CP081350.1"/>
</dbReference>
<keyword evidence="1" id="KW-0812">Transmembrane</keyword>
<dbReference type="EMBL" id="JRPN01000010">
    <property type="protein sequence ID" value="KGT79632.1"/>
    <property type="molecule type" value="Genomic_DNA"/>
</dbReference>
<proteinExistence type="predicted"/>
<evidence type="ECO:0000313" key="3">
    <source>
        <dbReference type="Proteomes" id="UP000030377"/>
    </source>
</evidence>
<gene>
    <name evidence="2" type="ORF">MA20_12375</name>
</gene>
<organism evidence="2 3">
    <name type="scientific">Bradyrhizobium japonicum</name>
    <dbReference type="NCBI Taxonomy" id="375"/>
    <lineage>
        <taxon>Bacteria</taxon>
        <taxon>Pseudomonadati</taxon>
        <taxon>Pseudomonadota</taxon>
        <taxon>Alphaproteobacteria</taxon>
        <taxon>Hyphomicrobiales</taxon>
        <taxon>Nitrobacteraceae</taxon>
        <taxon>Bradyrhizobium</taxon>
    </lineage>
</organism>
<dbReference type="Pfam" id="PF06897">
    <property type="entry name" value="DUF1269"/>
    <property type="match status" value="1"/>
</dbReference>
<keyword evidence="1" id="KW-0472">Membrane</keyword>